<evidence type="ECO:0000259" key="2">
    <source>
        <dbReference type="PROSITE" id="PS50404"/>
    </source>
</evidence>
<proteinExistence type="inferred from homology"/>
<dbReference type="InterPro" id="IPR036282">
    <property type="entry name" value="Glutathione-S-Trfase_C_sf"/>
</dbReference>
<gene>
    <name evidence="3" type="ORF">FisN_32Hu024</name>
</gene>
<dbReference type="Gene3D" id="1.20.1050.10">
    <property type="match status" value="1"/>
</dbReference>
<sequence>MLEEIGNVPYEHLPYRPASRRVREHNPTGKVPILMAYDDDPTTTVPVPSFMLTESVAINTYLGDLYPSSALVPPPRTRARAQYDQLCCTILSELDAQGLWMHRKHGTEMGKHLGGVLPEAVAAAQQHYTRIVPTLLPSDLYLLGKQFTAADILLVHCWDWAEQIGWNDSVSDEWKEYIQRCHHRPAYQKVRALLQQDETSSRL</sequence>
<evidence type="ECO:0000313" key="4">
    <source>
        <dbReference type="Proteomes" id="UP000198406"/>
    </source>
</evidence>
<dbReference type="EMBL" id="BDSP01000151">
    <property type="protein sequence ID" value="GAX20642.1"/>
    <property type="molecule type" value="Genomic_DNA"/>
</dbReference>
<dbReference type="InParanoid" id="A0A1Z5K390"/>
<evidence type="ECO:0000313" key="3">
    <source>
        <dbReference type="EMBL" id="GAX20642.1"/>
    </source>
</evidence>
<protein>
    <recommendedName>
        <fullName evidence="2">GST N-terminal domain-containing protein</fullName>
    </recommendedName>
</protein>
<reference evidence="3 4" key="1">
    <citation type="journal article" date="2015" name="Plant Cell">
        <title>Oil accumulation by the oleaginous diatom Fistulifera solaris as revealed by the genome and transcriptome.</title>
        <authorList>
            <person name="Tanaka T."/>
            <person name="Maeda Y."/>
            <person name="Veluchamy A."/>
            <person name="Tanaka M."/>
            <person name="Abida H."/>
            <person name="Marechal E."/>
            <person name="Bowler C."/>
            <person name="Muto M."/>
            <person name="Sunaga Y."/>
            <person name="Tanaka M."/>
            <person name="Yoshino T."/>
            <person name="Taniguchi T."/>
            <person name="Fukuda Y."/>
            <person name="Nemoto M."/>
            <person name="Matsumoto M."/>
            <person name="Wong P.S."/>
            <person name="Aburatani S."/>
            <person name="Fujibuchi W."/>
        </authorList>
    </citation>
    <scope>NUCLEOTIDE SEQUENCE [LARGE SCALE GENOMIC DNA]</scope>
    <source>
        <strain evidence="3 4">JPCC DA0580</strain>
    </source>
</reference>
<organism evidence="3 4">
    <name type="scientific">Fistulifera solaris</name>
    <name type="common">Oleaginous diatom</name>
    <dbReference type="NCBI Taxonomy" id="1519565"/>
    <lineage>
        <taxon>Eukaryota</taxon>
        <taxon>Sar</taxon>
        <taxon>Stramenopiles</taxon>
        <taxon>Ochrophyta</taxon>
        <taxon>Bacillariophyta</taxon>
        <taxon>Bacillariophyceae</taxon>
        <taxon>Bacillariophycidae</taxon>
        <taxon>Naviculales</taxon>
        <taxon>Naviculaceae</taxon>
        <taxon>Fistulifera</taxon>
    </lineage>
</organism>
<dbReference type="PANTHER" id="PTHR44051:SF8">
    <property type="entry name" value="GLUTATHIONE S-TRANSFERASE GSTA"/>
    <property type="match status" value="1"/>
</dbReference>
<dbReference type="Proteomes" id="UP000198406">
    <property type="component" value="Unassembled WGS sequence"/>
</dbReference>
<dbReference type="PROSITE" id="PS50404">
    <property type="entry name" value="GST_NTER"/>
    <property type="match status" value="1"/>
</dbReference>
<feature type="domain" description="GST N-terminal" evidence="2">
    <location>
        <begin position="1"/>
        <end position="70"/>
    </location>
</feature>
<dbReference type="InterPro" id="IPR036249">
    <property type="entry name" value="Thioredoxin-like_sf"/>
</dbReference>
<name>A0A1Z5K390_FISSO</name>
<comment type="similarity">
    <text evidence="1">Belongs to the GST superfamily.</text>
</comment>
<evidence type="ECO:0000256" key="1">
    <source>
        <dbReference type="ARBA" id="ARBA00007409"/>
    </source>
</evidence>
<dbReference type="Gene3D" id="3.40.30.10">
    <property type="entry name" value="Glutaredoxin"/>
    <property type="match status" value="1"/>
</dbReference>
<keyword evidence="4" id="KW-1185">Reference proteome</keyword>
<dbReference type="PANTHER" id="PTHR44051">
    <property type="entry name" value="GLUTATHIONE S-TRANSFERASE-RELATED"/>
    <property type="match status" value="1"/>
</dbReference>
<accession>A0A1Z5K390</accession>
<dbReference type="OrthoDB" id="2309723at2759"/>
<dbReference type="SUPFAM" id="SSF52833">
    <property type="entry name" value="Thioredoxin-like"/>
    <property type="match status" value="1"/>
</dbReference>
<dbReference type="Pfam" id="PF13417">
    <property type="entry name" value="GST_N_3"/>
    <property type="match status" value="1"/>
</dbReference>
<dbReference type="SUPFAM" id="SSF47616">
    <property type="entry name" value="GST C-terminal domain-like"/>
    <property type="match status" value="1"/>
</dbReference>
<comment type="caution">
    <text evidence="3">The sequence shown here is derived from an EMBL/GenBank/DDBJ whole genome shotgun (WGS) entry which is preliminary data.</text>
</comment>
<dbReference type="InterPro" id="IPR004045">
    <property type="entry name" value="Glutathione_S-Trfase_N"/>
</dbReference>
<dbReference type="AlphaFoldDB" id="A0A1Z5K390"/>